<dbReference type="InParanoid" id="A0A395JPA2"/>
<evidence type="ECO:0000256" key="2">
    <source>
        <dbReference type="ARBA" id="ARBA00004735"/>
    </source>
</evidence>
<comment type="cofactor">
    <cofactor evidence="8">
        <name>dipyrromethane</name>
        <dbReference type="ChEBI" id="CHEBI:60342"/>
    </cofactor>
    <text evidence="8">Binds 1 dipyrromethane group covalently.</text>
</comment>
<comment type="subunit">
    <text evidence="4 8">Monomer.</text>
</comment>
<dbReference type="InterPro" id="IPR022419">
    <property type="entry name" value="Porphobilin_deaminase_cofac_BS"/>
</dbReference>
<comment type="pathway">
    <text evidence="2">Porphyrin-containing compound metabolism; protoporphyrin-IX biosynthesis; coproporphyrinogen-III from 5-aminolevulinate: step 2/4.</text>
</comment>
<dbReference type="InterPro" id="IPR022417">
    <property type="entry name" value="Porphobilin_deaminase_N"/>
</dbReference>
<dbReference type="PANTHER" id="PTHR11557">
    <property type="entry name" value="PORPHOBILINOGEN DEAMINASE"/>
    <property type="match status" value="1"/>
</dbReference>
<dbReference type="SUPFAM" id="SSF69618">
    <property type="entry name" value="HemD-like"/>
    <property type="match status" value="1"/>
</dbReference>
<dbReference type="Gene3D" id="3.40.50.10090">
    <property type="match status" value="2"/>
</dbReference>
<dbReference type="CDD" id="cd06578">
    <property type="entry name" value="HemD"/>
    <property type="match status" value="1"/>
</dbReference>
<dbReference type="CDD" id="cd13646">
    <property type="entry name" value="PBP2_EcHMBS_like"/>
    <property type="match status" value="1"/>
</dbReference>
<dbReference type="InterPro" id="IPR036108">
    <property type="entry name" value="4pyrrol_syn_uPrphyn_synt_sf"/>
</dbReference>
<proteinExistence type="inferred from homology"/>
<accession>A0A395JPA2</accession>
<dbReference type="GO" id="GO:0006782">
    <property type="term" value="P:protoporphyrinogen IX biosynthetic process"/>
    <property type="evidence" value="ECO:0007669"/>
    <property type="project" value="UniProtKB-UniRule"/>
</dbReference>
<dbReference type="GO" id="GO:0004852">
    <property type="term" value="F:uroporphyrinogen-III synthase activity"/>
    <property type="evidence" value="ECO:0007669"/>
    <property type="project" value="InterPro"/>
</dbReference>
<dbReference type="PRINTS" id="PR00151">
    <property type="entry name" value="PORPHBDMNASE"/>
</dbReference>
<dbReference type="InterPro" id="IPR003754">
    <property type="entry name" value="4pyrrol_synth_uPrphyn_synth"/>
</dbReference>
<evidence type="ECO:0000256" key="6">
    <source>
        <dbReference type="ARBA" id="ARBA00023244"/>
    </source>
</evidence>
<evidence type="ECO:0000259" key="10">
    <source>
        <dbReference type="Pfam" id="PF02602"/>
    </source>
</evidence>
<evidence type="ECO:0000313" key="13">
    <source>
        <dbReference type="Proteomes" id="UP000253083"/>
    </source>
</evidence>
<dbReference type="InterPro" id="IPR036803">
    <property type="entry name" value="Porphobilinogen_deaminase_C_sf"/>
</dbReference>
<dbReference type="FunCoup" id="A0A395JPA2">
    <property type="interactions" value="590"/>
</dbReference>
<feature type="domain" description="Tetrapyrrole biosynthesis uroporphyrinogen III synthase" evidence="10">
    <location>
        <begin position="334"/>
        <end position="557"/>
    </location>
</feature>
<evidence type="ECO:0000256" key="5">
    <source>
        <dbReference type="ARBA" id="ARBA00022679"/>
    </source>
</evidence>
<comment type="caution">
    <text evidence="12">The sequence shown here is derived from an EMBL/GenBank/DDBJ whole genome shotgun (WGS) entry which is preliminary data.</text>
</comment>
<dbReference type="PANTHER" id="PTHR11557:SF0">
    <property type="entry name" value="PORPHOBILINOGEN DEAMINASE"/>
    <property type="match status" value="1"/>
</dbReference>
<dbReference type="InterPro" id="IPR022418">
    <property type="entry name" value="Porphobilinogen_deaminase_C"/>
</dbReference>
<dbReference type="Proteomes" id="UP000253083">
    <property type="component" value="Unassembled WGS sequence"/>
</dbReference>
<dbReference type="Pfam" id="PF01379">
    <property type="entry name" value="Porphobil_deam"/>
    <property type="match status" value="1"/>
</dbReference>
<dbReference type="NCBIfam" id="TIGR00212">
    <property type="entry name" value="hemC"/>
    <property type="match status" value="1"/>
</dbReference>
<dbReference type="EMBL" id="QNRT01000001">
    <property type="protein sequence ID" value="RBP53439.1"/>
    <property type="molecule type" value="Genomic_DNA"/>
</dbReference>
<feature type="domain" description="Porphobilinogen deaminase C-terminal" evidence="11">
    <location>
        <begin position="227"/>
        <end position="296"/>
    </location>
</feature>
<gene>
    <name evidence="8" type="primary">hemC</name>
    <name evidence="12" type="ORF">DFR28_101825</name>
</gene>
<name>A0A395JPA2_9GAMM</name>
<dbReference type="Gene3D" id="3.30.160.40">
    <property type="entry name" value="Porphobilinogen deaminase, C-terminal domain"/>
    <property type="match status" value="1"/>
</dbReference>
<keyword evidence="5 8" id="KW-0808">Transferase</keyword>
<protein>
    <recommendedName>
        <fullName evidence="8">Porphobilinogen deaminase</fullName>
        <shortName evidence="8">PBG</shortName>
        <ecNumber evidence="8">2.5.1.61</ecNumber>
    </recommendedName>
    <alternativeName>
        <fullName evidence="8">Hydroxymethylbilane synthase</fullName>
        <shortName evidence="8">HMBS</shortName>
    </alternativeName>
    <alternativeName>
        <fullName evidence="8">Pre-uroporphyrinogen synthase</fullName>
    </alternativeName>
</protein>
<dbReference type="Pfam" id="PF03900">
    <property type="entry name" value="Porphobil_deamC"/>
    <property type="match status" value="1"/>
</dbReference>
<dbReference type="Pfam" id="PF02602">
    <property type="entry name" value="HEM4"/>
    <property type="match status" value="1"/>
</dbReference>
<dbReference type="InterPro" id="IPR000860">
    <property type="entry name" value="HemC"/>
</dbReference>
<dbReference type="EC" id="2.5.1.61" evidence="8"/>
<dbReference type="AlphaFoldDB" id="A0A395JPA2"/>
<dbReference type="HAMAP" id="MF_00260">
    <property type="entry name" value="Porphobil_deam"/>
    <property type="match status" value="1"/>
</dbReference>
<keyword evidence="6 8" id="KW-0627">Porphyrin biosynthesis</keyword>
<evidence type="ECO:0000256" key="3">
    <source>
        <dbReference type="ARBA" id="ARBA00005638"/>
    </source>
</evidence>
<comment type="catalytic activity">
    <reaction evidence="7 8">
        <text>4 porphobilinogen + H2O = hydroxymethylbilane + 4 NH4(+)</text>
        <dbReference type="Rhea" id="RHEA:13185"/>
        <dbReference type="ChEBI" id="CHEBI:15377"/>
        <dbReference type="ChEBI" id="CHEBI:28938"/>
        <dbReference type="ChEBI" id="CHEBI:57845"/>
        <dbReference type="ChEBI" id="CHEBI:58126"/>
        <dbReference type="EC" id="2.5.1.61"/>
    </reaction>
</comment>
<sequence>MKTIRIATRNSPLALWQANYVKDQLLAVHSALVVEIVPMTTKGDQLLDRSLVTAGGKGLFLKELEVSLLERQTDIAVHSMKDVPVDLPRGLEISVVCEREDPRDAMVSNNYQNLYALPQGARVGTSSLRRVAQLKHAFPTLEFIELRGNVNTRLQKLDNGDYDAIILAAAGLLRLGFADRIKQYINPELCLPAVGQGIVGIECRSDDATTKALLAPLHSMQSAVFLAAERAMNAALEGGCQVPVAGYAQLEAGKIRMRGLVGKTDGSQVLSSLATGTDISIQGAEHLGQTVAEDLLKQGAGEILASVYREPLVLNTISRPTVILTRQEQFLGNTAAILHRLDYTPTHVPTLAVAARQDAELVEVLQQLDTFTDIIFVSRNAVEYGFPLIQNNGGLPAHARVMAVGAETAKQLFRHGVNAHFPEQGHGAEALLMVDTMQDLKNRKLLIMRGENGLDWPADEMRQRGGEVFEAKIYRIGLPSQSASLLSAAIKNSQKIEGVFVHSQQSVNNLLALAGSQVDELLATKMVAGSDNIAGHARKLGWQGEILIAESPSNKHMMIAFSR</sequence>
<keyword evidence="13" id="KW-1185">Reference proteome</keyword>
<evidence type="ECO:0000256" key="8">
    <source>
        <dbReference type="HAMAP-Rule" id="MF_00260"/>
    </source>
</evidence>
<dbReference type="GO" id="GO:0004418">
    <property type="term" value="F:hydroxymethylbilane synthase activity"/>
    <property type="evidence" value="ECO:0007669"/>
    <property type="project" value="UniProtKB-UniRule"/>
</dbReference>
<dbReference type="PROSITE" id="PS00533">
    <property type="entry name" value="PORPHOBILINOGEN_DEAM"/>
    <property type="match status" value="1"/>
</dbReference>
<reference evidence="12 13" key="1">
    <citation type="submission" date="2018-06" db="EMBL/GenBank/DDBJ databases">
        <title>Genomic Encyclopedia of Type Strains, Phase IV (KMG-IV): sequencing the most valuable type-strain genomes for metagenomic binning, comparative biology and taxonomic classification.</title>
        <authorList>
            <person name="Goeker M."/>
        </authorList>
    </citation>
    <scope>NUCLEOTIDE SEQUENCE [LARGE SCALE GENOMIC DNA]</scope>
    <source>
        <strain evidence="12 13">DSM 24032</strain>
    </source>
</reference>
<feature type="modified residue" description="S-(dipyrrolylmethanemethyl)cysteine" evidence="8">
    <location>
        <position position="240"/>
    </location>
</feature>
<evidence type="ECO:0000256" key="4">
    <source>
        <dbReference type="ARBA" id="ARBA00011245"/>
    </source>
</evidence>
<evidence type="ECO:0000256" key="7">
    <source>
        <dbReference type="ARBA" id="ARBA00048169"/>
    </source>
</evidence>
<dbReference type="FunFam" id="3.40.190.10:FF:000004">
    <property type="entry name" value="Porphobilinogen deaminase"/>
    <property type="match status" value="1"/>
</dbReference>
<comment type="miscellaneous">
    <text evidence="8">The porphobilinogen subunits are added to the dipyrromethane group.</text>
</comment>
<evidence type="ECO:0000256" key="1">
    <source>
        <dbReference type="ARBA" id="ARBA00002869"/>
    </source>
</evidence>
<dbReference type="SUPFAM" id="SSF54782">
    <property type="entry name" value="Porphobilinogen deaminase (hydroxymethylbilane synthase), C-terminal domain"/>
    <property type="match status" value="1"/>
</dbReference>
<comment type="similarity">
    <text evidence="3 8">Belongs to the HMBS family.</text>
</comment>
<dbReference type="Gene3D" id="3.40.190.10">
    <property type="entry name" value="Periplasmic binding protein-like II"/>
    <property type="match status" value="2"/>
</dbReference>
<evidence type="ECO:0000259" key="9">
    <source>
        <dbReference type="Pfam" id="PF01379"/>
    </source>
</evidence>
<evidence type="ECO:0000313" key="12">
    <source>
        <dbReference type="EMBL" id="RBP53439.1"/>
    </source>
</evidence>
<dbReference type="SUPFAM" id="SSF53850">
    <property type="entry name" value="Periplasmic binding protein-like II"/>
    <property type="match status" value="1"/>
</dbReference>
<dbReference type="OrthoDB" id="9810298at2"/>
<dbReference type="FunFam" id="3.40.190.10:FF:000005">
    <property type="entry name" value="Porphobilinogen deaminase"/>
    <property type="match status" value="1"/>
</dbReference>
<evidence type="ECO:0000259" key="11">
    <source>
        <dbReference type="Pfam" id="PF03900"/>
    </source>
</evidence>
<comment type="function">
    <text evidence="1 8">Tetrapolymerization of the monopyrrole PBG into the hydroxymethylbilane pre-uroporphyrinogen in several discrete steps.</text>
</comment>
<dbReference type="UniPathway" id="UPA00251">
    <property type="reaction ID" value="UER00319"/>
</dbReference>
<organism evidence="12 13">
    <name type="scientific">Arenicella xantha</name>
    <dbReference type="NCBI Taxonomy" id="644221"/>
    <lineage>
        <taxon>Bacteria</taxon>
        <taxon>Pseudomonadati</taxon>
        <taxon>Pseudomonadota</taxon>
        <taxon>Gammaproteobacteria</taxon>
        <taxon>Arenicellales</taxon>
        <taxon>Arenicellaceae</taxon>
        <taxon>Arenicella</taxon>
    </lineage>
</organism>
<feature type="domain" description="Porphobilinogen deaminase N-terminal" evidence="9">
    <location>
        <begin position="4"/>
        <end position="211"/>
    </location>
</feature>
<dbReference type="GO" id="GO:0005737">
    <property type="term" value="C:cytoplasm"/>
    <property type="evidence" value="ECO:0007669"/>
    <property type="project" value="UniProtKB-UniRule"/>
</dbReference>